<dbReference type="GO" id="GO:0015188">
    <property type="term" value="F:L-isoleucine transmembrane transporter activity"/>
    <property type="evidence" value="ECO:0007669"/>
    <property type="project" value="TreeGrafter"/>
</dbReference>
<dbReference type="AlphaFoldDB" id="X0ZTY0"/>
<keyword evidence="2" id="KW-0547">Nucleotide-binding</keyword>
<dbReference type="GO" id="GO:0015192">
    <property type="term" value="F:L-phenylalanine transmembrane transporter activity"/>
    <property type="evidence" value="ECO:0007669"/>
    <property type="project" value="TreeGrafter"/>
</dbReference>
<dbReference type="EMBL" id="BART01001730">
    <property type="protein sequence ID" value="GAG72809.1"/>
    <property type="molecule type" value="Genomic_DNA"/>
</dbReference>
<feature type="non-terminal residue" evidence="5">
    <location>
        <position position="1"/>
    </location>
</feature>
<dbReference type="InterPro" id="IPR027417">
    <property type="entry name" value="P-loop_NTPase"/>
</dbReference>
<keyword evidence="3" id="KW-0067">ATP-binding</keyword>
<dbReference type="GO" id="GO:1903805">
    <property type="term" value="P:L-valine import across plasma membrane"/>
    <property type="evidence" value="ECO:0007669"/>
    <property type="project" value="TreeGrafter"/>
</dbReference>
<dbReference type="InterPro" id="IPR032823">
    <property type="entry name" value="BCA_ABC_TP_C"/>
</dbReference>
<evidence type="ECO:0000313" key="5">
    <source>
        <dbReference type="EMBL" id="GAG72809.1"/>
    </source>
</evidence>
<dbReference type="GO" id="GO:0005524">
    <property type="term" value="F:ATP binding"/>
    <property type="evidence" value="ECO:0007669"/>
    <property type="project" value="UniProtKB-KW"/>
</dbReference>
<dbReference type="Gene3D" id="3.40.50.300">
    <property type="entry name" value="P-loop containing nucleotide triphosphate hydrolases"/>
    <property type="match status" value="1"/>
</dbReference>
<comment type="caution">
    <text evidence="5">The sequence shown here is derived from an EMBL/GenBank/DDBJ whole genome shotgun (WGS) entry which is preliminary data.</text>
</comment>
<accession>X0ZTY0</accession>
<evidence type="ECO:0000256" key="1">
    <source>
        <dbReference type="ARBA" id="ARBA00022448"/>
    </source>
</evidence>
<evidence type="ECO:0000259" key="4">
    <source>
        <dbReference type="Pfam" id="PF12399"/>
    </source>
</evidence>
<dbReference type="GO" id="GO:1903806">
    <property type="term" value="P:L-isoleucine import across plasma membrane"/>
    <property type="evidence" value="ECO:0007669"/>
    <property type="project" value="TreeGrafter"/>
</dbReference>
<reference evidence="5" key="1">
    <citation type="journal article" date="2014" name="Front. Microbiol.">
        <title>High frequency of phylogenetically diverse reductive dehalogenase-homologous genes in deep subseafloor sedimentary metagenomes.</title>
        <authorList>
            <person name="Kawai M."/>
            <person name="Futagami T."/>
            <person name="Toyoda A."/>
            <person name="Takaki Y."/>
            <person name="Nishi S."/>
            <person name="Hori S."/>
            <person name="Arai W."/>
            <person name="Tsubouchi T."/>
            <person name="Morono Y."/>
            <person name="Uchiyama I."/>
            <person name="Ito T."/>
            <person name="Fujiyama A."/>
            <person name="Inagaki F."/>
            <person name="Takami H."/>
        </authorList>
    </citation>
    <scope>NUCLEOTIDE SEQUENCE</scope>
    <source>
        <strain evidence="5">Expedition CK06-06</strain>
    </source>
</reference>
<dbReference type="InterPro" id="IPR051120">
    <property type="entry name" value="ABC_AA/LPS_Transport"/>
</dbReference>
<dbReference type="Pfam" id="PF12399">
    <property type="entry name" value="BCA_ABC_TP_C"/>
    <property type="match status" value="1"/>
</dbReference>
<proteinExistence type="predicted"/>
<dbReference type="PANTHER" id="PTHR45772">
    <property type="entry name" value="CONSERVED COMPONENT OF ABC TRANSPORTER FOR NATURAL AMINO ACIDS-RELATED"/>
    <property type="match status" value="1"/>
</dbReference>
<dbReference type="GO" id="GO:0042941">
    <property type="term" value="P:D-alanine transmembrane transport"/>
    <property type="evidence" value="ECO:0007669"/>
    <property type="project" value="TreeGrafter"/>
</dbReference>
<sequence>PYETIKLMELIKRIKEKFGLTIFLIEHHMQFVMGICERIMVMDFGIQIAEGTPQEIQKNPKVIRAYLGE</sequence>
<gene>
    <name evidence="5" type="ORF">S01H4_05836</name>
</gene>
<organism evidence="5">
    <name type="scientific">marine sediment metagenome</name>
    <dbReference type="NCBI Taxonomy" id="412755"/>
    <lineage>
        <taxon>unclassified sequences</taxon>
        <taxon>metagenomes</taxon>
        <taxon>ecological metagenomes</taxon>
    </lineage>
</organism>
<dbReference type="GO" id="GO:0015808">
    <property type="term" value="P:L-alanine transport"/>
    <property type="evidence" value="ECO:0007669"/>
    <property type="project" value="TreeGrafter"/>
</dbReference>
<dbReference type="PANTHER" id="PTHR45772:SF7">
    <property type="entry name" value="AMINO ACID ABC TRANSPORTER ATP-BINDING PROTEIN"/>
    <property type="match status" value="1"/>
</dbReference>
<evidence type="ECO:0000256" key="2">
    <source>
        <dbReference type="ARBA" id="ARBA00022741"/>
    </source>
</evidence>
<keyword evidence="1" id="KW-0813">Transport</keyword>
<dbReference type="GO" id="GO:0005304">
    <property type="term" value="F:L-valine transmembrane transporter activity"/>
    <property type="evidence" value="ECO:0007669"/>
    <property type="project" value="TreeGrafter"/>
</dbReference>
<evidence type="ECO:0000256" key="3">
    <source>
        <dbReference type="ARBA" id="ARBA00022840"/>
    </source>
</evidence>
<dbReference type="GO" id="GO:0005886">
    <property type="term" value="C:plasma membrane"/>
    <property type="evidence" value="ECO:0007669"/>
    <property type="project" value="TreeGrafter"/>
</dbReference>
<feature type="domain" description="Branched-chain amino acid ATP-binding cassette transporter C-terminal" evidence="4">
    <location>
        <begin position="48"/>
        <end position="69"/>
    </location>
</feature>
<name>X0ZTY0_9ZZZZ</name>
<dbReference type="SUPFAM" id="SSF52540">
    <property type="entry name" value="P-loop containing nucleoside triphosphate hydrolases"/>
    <property type="match status" value="1"/>
</dbReference>
<protein>
    <recommendedName>
        <fullName evidence="4">Branched-chain amino acid ATP-binding cassette transporter C-terminal domain-containing protein</fullName>
    </recommendedName>
</protein>